<organism evidence="13 14">
    <name type="scientific">Pararhodospirillum oryzae</name>
    <dbReference type="NCBI Taxonomy" id="478448"/>
    <lineage>
        <taxon>Bacteria</taxon>
        <taxon>Pseudomonadati</taxon>
        <taxon>Pseudomonadota</taxon>
        <taxon>Alphaproteobacteria</taxon>
        <taxon>Rhodospirillales</taxon>
        <taxon>Rhodospirillaceae</taxon>
        <taxon>Pararhodospirillum</taxon>
    </lineage>
</organism>
<dbReference type="InterPro" id="IPR036097">
    <property type="entry name" value="HisK_dim/P_sf"/>
</dbReference>
<dbReference type="Gene3D" id="1.10.287.130">
    <property type="match status" value="1"/>
</dbReference>
<dbReference type="Pfam" id="PF00672">
    <property type="entry name" value="HAMP"/>
    <property type="match status" value="1"/>
</dbReference>
<evidence type="ECO:0000256" key="1">
    <source>
        <dbReference type="ARBA" id="ARBA00000085"/>
    </source>
</evidence>
<dbReference type="OrthoDB" id="9815202at2"/>
<dbReference type="InterPro" id="IPR003660">
    <property type="entry name" value="HAMP_dom"/>
</dbReference>
<dbReference type="SUPFAM" id="SSF55874">
    <property type="entry name" value="ATPase domain of HSP90 chaperone/DNA topoisomerase II/histidine kinase"/>
    <property type="match status" value="1"/>
</dbReference>
<dbReference type="InterPro" id="IPR050428">
    <property type="entry name" value="TCS_sensor_his_kinase"/>
</dbReference>
<evidence type="ECO:0000256" key="3">
    <source>
        <dbReference type="ARBA" id="ARBA00012438"/>
    </source>
</evidence>
<dbReference type="Proteomes" id="UP000321567">
    <property type="component" value="Unassembled WGS sequence"/>
</dbReference>
<keyword evidence="8" id="KW-1133">Transmembrane helix</keyword>
<dbReference type="Gene3D" id="3.30.565.10">
    <property type="entry name" value="Histidine kinase-like ATPase, C-terminal domain"/>
    <property type="match status" value="1"/>
</dbReference>
<dbReference type="SUPFAM" id="SSF158472">
    <property type="entry name" value="HAMP domain-like"/>
    <property type="match status" value="1"/>
</dbReference>
<dbReference type="InterPro" id="IPR036890">
    <property type="entry name" value="HATPase_C_sf"/>
</dbReference>
<evidence type="ECO:0000256" key="6">
    <source>
        <dbReference type="ARBA" id="ARBA00022692"/>
    </source>
</evidence>
<dbReference type="PRINTS" id="PR00344">
    <property type="entry name" value="BCTRLSENSOR"/>
</dbReference>
<dbReference type="SMART" id="SM00304">
    <property type="entry name" value="HAMP"/>
    <property type="match status" value="1"/>
</dbReference>
<dbReference type="Pfam" id="PF02518">
    <property type="entry name" value="HATPase_c"/>
    <property type="match status" value="1"/>
</dbReference>
<dbReference type="PANTHER" id="PTHR45436:SF15">
    <property type="entry name" value="SENSOR HISTIDINE KINASE CUSS"/>
    <property type="match status" value="1"/>
</dbReference>
<evidence type="ECO:0000256" key="8">
    <source>
        <dbReference type="ARBA" id="ARBA00022989"/>
    </source>
</evidence>
<dbReference type="GO" id="GO:0000155">
    <property type="term" value="F:phosphorelay sensor kinase activity"/>
    <property type="evidence" value="ECO:0007669"/>
    <property type="project" value="InterPro"/>
</dbReference>
<evidence type="ECO:0000313" key="14">
    <source>
        <dbReference type="Proteomes" id="UP000321567"/>
    </source>
</evidence>
<evidence type="ECO:0000256" key="2">
    <source>
        <dbReference type="ARBA" id="ARBA00004141"/>
    </source>
</evidence>
<comment type="caution">
    <text evidence="13">The sequence shown here is derived from an EMBL/GenBank/DDBJ whole genome shotgun (WGS) entry which is preliminary data.</text>
</comment>
<comment type="subcellular location">
    <subcellularLocation>
        <location evidence="2">Membrane</location>
        <topology evidence="2">Multi-pass membrane protein</topology>
    </subcellularLocation>
</comment>
<evidence type="ECO:0000313" key="13">
    <source>
        <dbReference type="EMBL" id="GEO82632.1"/>
    </source>
</evidence>
<dbReference type="Pfam" id="PF00512">
    <property type="entry name" value="HisKA"/>
    <property type="match status" value="1"/>
</dbReference>
<keyword evidence="5" id="KW-0808">Transferase</keyword>
<dbReference type="RefSeq" id="WP_147164660.1">
    <property type="nucleotide sequence ID" value="NZ_BJZO01000094.1"/>
</dbReference>
<dbReference type="InterPro" id="IPR004358">
    <property type="entry name" value="Sig_transdc_His_kin-like_C"/>
</dbReference>
<dbReference type="AlphaFoldDB" id="A0A512HB09"/>
<keyword evidence="9" id="KW-0902">Two-component regulatory system</keyword>
<dbReference type="CDD" id="cd06225">
    <property type="entry name" value="HAMP"/>
    <property type="match status" value="1"/>
</dbReference>
<keyword evidence="6" id="KW-0812">Transmembrane</keyword>
<evidence type="ECO:0000259" key="11">
    <source>
        <dbReference type="PROSITE" id="PS50109"/>
    </source>
</evidence>
<dbReference type="InterPro" id="IPR005467">
    <property type="entry name" value="His_kinase_dom"/>
</dbReference>
<dbReference type="EC" id="2.7.13.3" evidence="3"/>
<keyword evidence="14" id="KW-1185">Reference proteome</keyword>
<feature type="domain" description="HAMP" evidence="12">
    <location>
        <begin position="151"/>
        <end position="206"/>
    </location>
</feature>
<dbReference type="InterPro" id="IPR003661">
    <property type="entry name" value="HisK_dim/P_dom"/>
</dbReference>
<dbReference type="PROSITE" id="PS50885">
    <property type="entry name" value="HAMP"/>
    <property type="match status" value="1"/>
</dbReference>
<dbReference type="Gene3D" id="6.10.340.10">
    <property type="match status" value="1"/>
</dbReference>
<gene>
    <name evidence="13" type="ORF">ROR02_27630</name>
</gene>
<evidence type="ECO:0000256" key="10">
    <source>
        <dbReference type="ARBA" id="ARBA00023136"/>
    </source>
</evidence>
<comment type="catalytic activity">
    <reaction evidence="1">
        <text>ATP + protein L-histidine = ADP + protein N-phospho-L-histidine.</text>
        <dbReference type="EC" id="2.7.13.3"/>
    </reaction>
</comment>
<accession>A0A512HB09</accession>
<dbReference type="PROSITE" id="PS50109">
    <property type="entry name" value="HIS_KIN"/>
    <property type="match status" value="1"/>
</dbReference>
<evidence type="ECO:0000256" key="4">
    <source>
        <dbReference type="ARBA" id="ARBA00022553"/>
    </source>
</evidence>
<evidence type="ECO:0000256" key="9">
    <source>
        <dbReference type="ARBA" id="ARBA00023012"/>
    </source>
</evidence>
<dbReference type="InterPro" id="IPR003594">
    <property type="entry name" value="HATPase_dom"/>
</dbReference>
<dbReference type="FunFam" id="1.10.287.130:FF:000001">
    <property type="entry name" value="Two-component sensor histidine kinase"/>
    <property type="match status" value="1"/>
</dbReference>
<evidence type="ECO:0000259" key="12">
    <source>
        <dbReference type="PROSITE" id="PS50885"/>
    </source>
</evidence>
<reference evidence="13 14" key="1">
    <citation type="submission" date="2019-07" db="EMBL/GenBank/DDBJ databases">
        <title>Whole genome shotgun sequence of Rhodospirillum oryzae NBRC 107573.</title>
        <authorList>
            <person name="Hosoyama A."/>
            <person name="Uohara A."/>
            <person name="Ohji S."/>
            <person name="Ichikawa N."/>
        </authorList>
    </citation>
    <scope>NUCLEOTIDE SEQUENCE [LARGE SCALE GENOMIC DNA]</scope>
    <source>
        <strain evidence="13 14">NBRC 107573</strain>
    </source>
</reference>
<dbReference type="SMART" id="SM00387">
    <property type="entry name" value="HATPase_c"/>
    <property type="match status" value="1"/>
</dbReference>
<dbReference type="CDD" id="cd00082">
    <property type="entry name" value="HisKA"/>
    <property type="match status" value="1"/>
</dbReference>
<dbReference type="SMART" id="SM00388">
    <property type="entry name" value="HisKA"/>
    <property type="match status" value="1"/>
</dbReference>
<sequence length="426" mass="45980">MGRLFWKLFLCFWLGMVLSFVVGAAWVRLAADADAGRREAGREAALMLATAETLLEHGDLPALVPALAAWNARPHGPRLGVLAGDDSRLVAGVATPEGQGTRRAVPGARGTRYVLATDVAAVEGDERPPSVGIPVTSGAAVAFLLSYVLAWYLSHPLQTVRWALHEVARGRFATRIGPRMGGRRDEIVDLAHDFDRMAGQLQGIIEGRQRFLHDISHELRSPLTRLQAALGLLRQDPGRLEAMSARLEREAERMDTLVEDLLTLARLEEGDSGPGRERVDLIDLLAAIVDDAAFEAEAMGRAVVLEAPGRFVSTVNGTMICRAFENVIRNAVRFTPLGTTVRVRAWCPAGGGWLHVDVEDEGPGVPPDQMDRIFEPFVRLEGDRPHPGGGLGLAIARRAIESHGGRIHAEPGPSGGLRVRLSLPAG</sequence>
<evidence type="ECO:0000256" key="5">
    <source>
        <dbReference type="ARBA" id="ARBA00022679"/>
    </source>
</evidence>
<proteinExistence type="predicted"/>
<dbReference type="PANTHER" id="PTHR45436">
    <property type="entry name" value="SENSOR HISTIDINE KINASE YKOH"/>
    <property type="match status" value="1"/>
</dbReference>
<keyword evidence="4" id="KW-0597">Phosphoprotein</keyword>
<protein>
    <recommendedName>
        <fullName evidence="3">histidine kinase</fullName>
        <ecNumber evidence="3">2.7.13.3</ecNumber>
    </recommendedName>
</protein>
<keyword evidence="7 13" id="KW-0418">Kinase</keyword>
<evidence type="ECO:0000256" key="7">
    <source>
        <dbReference type="ARBA" id="ARBA00022777"/>
    </source>
</evidence>
<feature type="domain" description="Histidine kinase" evidence="11">
    <location>
        <begin position="214"/>
        <end position="426"/>
    </location>
</feature>
<keyword evidence="10" id="KW-0472">Membrane</keyword>
<dbReference type="SUPFAM" id="SSF47384">
    <property type="entry name" value="Homodimeric domain of signal transducing histidine kinase"/>
    <property type="match status" value="1"/>
</dbReference>
<dbReference type="EMBL" id="BJZO01000094">
    <property type="protein sequence ID" value="GEO82632.1"/>
    <property type="molecule type" value="Genomic_DNA"/>
</dbReference>
<dbReference type="GO" id="GO:0005886">
    <property type="term" value="C:plasma membrane"/>
    <property type="evidence" value="ECO:0007669"/>
    <property type="project" value="TreeGrafter"/>
</dbReference>
<name>A0A512HB09_9PROT</name>